<dbReference type="eggNOG" id="KOG4209">
    <property type="taxonomic scope" value="Eukaryota"/>
</dbReference>
<feature type="region of interest" description="Disordered" evidence="7">
    <location>
        <begin position="220"/>
        <end position="246"/>
    </location>
</feature>
<reference evidence="9" key="1">
    <citation type="submission" date="2007-07" db="EMBL/GenBank/DDBJ databases">
        <title>PCAP assembly of the Caenorhabditis remanei genome.</title>
        <authorList>
            <consortium name="The Caenorhabditis remanei Sequencing Consortium"/>
            <person name="Wilson R.K."/>
        </authorList>
    </citation>
    <scope>NUCLEOTIDE SEQUENCE [LARGE SCALE GENOMIC DNA]</scope>
    <source>
        <strain evidence="9">PB4641</strain>
    </source>
</reference>
<feature type="domain" description="RRM" evidence="8">
    <location>
        <begin position="131"/>
        <end position="210"/>
    </location>
</feature>
<dbReference type="InterPro" id="IPR035979">
    <property type="entry name" value="RBD_domain_sf"/>
</dbReference>
<dbReference type="InterPro" id="IPR034201">
    <property type="entry name" value="RNPS1_RRM"/>
</dbReference>
<evidence type="ECO:0000256" key="5">
    <source>
        <dbReference type="ARBA" id="ARBA00023242"/>
    </source>
</evidence>
<dbReference type="FunCoup" id="E3ML32">
    <property type="interactions" value="131"/>
</dbReference>
<dbReference type="PANTHER" id="PTHR15481:SF0">
    <property type="entry name" value="LD23870P-RELATED"/>
    <property type="match status" value="1"/>
</dbReference>
<gene>
    <name evidence="9" type="ORF">CRE_25625</name>
</gene>
<dbReference type="STRING" id="31234.E3ML32"/>
<dbReference type="HOGENOM" id="CLU_716189_0_0_1"/>
<keyword evidence="3 6" id="KW-0694">RNA-binding</keyword>
<dbReference type="PROSITE" id="PS50102">
    <property type="entry name" value="RRM"/>
    <property type="match status" value="1"/>
</dbReference>
<name>E3ML32_CAERE</name>
<dbReference type="Pfam" id="PF00076">
    <property type="entry name" value="RRM_1"/>
    <property type="match status" value="1"/>
</dbReference>
<evidence type="ECO:0000259" key="8">
    <source>
        <dbReference type="PROSITE" id="PS50102"/>
    </source>
</evidence>
<evidence type="ECO:0000256" key="1">
    <source>
        <dbReference type="ARBA" id="ARBA00004123"/>
    </source>
</evidence>
<feature type="compositionally biased region" description="Basic and acidic residues" evidence="7">
    <location>
        <begin position="98"/>
        <end position="107"/>
    </location>
</feature>
<evidence type="ECO:0000256" key="2">
    <source>
        <dbReference type="ARBA" id="ARBA00022664"/>
    </source>
</evidence>
<dbReference type="GO" id="GO:0003723">
    <property type="term" value="F:RNA binding"/>
    <property type="evidence" value="ECO:0007669"/>
    <property type="project" value="UniProtKB-UniRule"/>
</dbReference>
<dbReference type="GO" id="GO:0005654">
    <property type="term" value="C:nucleoplasm"/>
    <property type="evidence" value="ECO:0007669"/>
    <property type="project" value="TreeGrafter"/>
</dbReference>
<dbReference type="SMART" id="SM00360">
    <property type="entry name" value="RRM"/>
    <property type="match status" value="1"/>
</dbReference>
<dbReference type="InterPro" id="IPR012677">
    <property type="entry name" value="Nucleotide-bd_a/b_plait_sf"/>
</dbReference>
<dbReference type="eggNOG" id="KOG4798">
    <property type="taxonomic scope" value="Eukaryota"/>
</dbReference>
<feature type="region of interest" description="Disordered" evidence="7">
    <location>
        <begin position="1"/>
        <end position="128"/>
    </location>
</feature>
<dbReference type="Gene3D" id="3.30.70.330">
    <property type="match status" value="1"/>
</dbReference>
<evidence type="ECO:0000256" key="7">
    <source>
        <dbReference type="SAM" id="MobiDB-lite"/>
    </source>
</evidence>
<feature type="compositionally biased region" description="Basic and acidic residues" evidence="7">
    <location>
        <begin position="232"/>
        <end position="246"/>
    </location>
</feature>
<dbReference type="EMBL" id="DS268454">
    <property type="protein sequence ID" value="EFP04398.1"/>
    <property type="molecule type" value="Genomic_DNA"/>
</dbReference>
<dbReference type="PANTHER" id="PTHR15481">
    <property type="entry name" value="RIBONUCLEIC ACID BINDING PROTEIN S1"/>
    <property type="match status" value="1"/>
</dbReference>
<dbReference type="CDD" id="cd12365">
    <property type="entry name" value="RRM_RNPS1"/>
    <property type="match status" value="1"/>
</dbReference>
<proteinExistence type="predicted"/>
<dbReference type="Proteomes" id="UP000008281">
    <property type="component" value="Unassembled WGS sequence"/>
</dbReference>
<feature type="compositionally biased region" description="Low complexity" evidence="7">
    <location>
        <begin position="117"/>
        <end position="128"/>
    </location>
</feature>
<dbReference type="OrthoDB" id="252020at2759"/>
<evidence type="ECO:0000256" key="6">
    <source>
        <dbReference type="PROSITE-ProRule" id="PRU00176"/>
    </source>
</evidence>
<accession>E3ML32</accession>
<dbReference type="GO" id="GO:0000398">
    <property type="term" value="P:mRNA splicing, via spliceosome"/>
    <property type="evidence" value="ECO:0007669"/>
    <property type="project" value="TreeGrafter"/>
</dbReference>
<dbReference type="AlphaFoldDB" id="E3ML32"/>
<dbReference type="InParanoid" id="E3ML32"/>
<evidence type="ECO:0000256" key="3">
    <source>
        <dbReference type="ARBA" id="ARBA00022884"/>
    </source>
</evidence>
<comment type="subcellular location">
    <subcellularLocation>
        <location evidence="1">Nucleus</location>
    </subcellularLocation>
</comment>
<dbReference type="GO" id="GO:0005737">
    <property type="term" value="C:cytoplasm"/>
    <property type="evidence" value="ECO:0007669"/>
    <property type="project" value="TreeGrafter"/>
</dbReference>
<evidence type="ECO:0000313" key="9">
    <source>
        <dbReference type="EMBL" id="EFP04398.1"/>
    </source>
</evidence>
<evidence type="ECO:0000313" key="10">
    <source>
        <dbReference type="Proteomes" id="UP000008281"/>
    </source>
</evidence>
<dbReference type="GO" id="GO:0061574">
    <property type="term" value="C:ASAP complex"/>
    <property type="evidence" value="ECO:0007669"/>
    <property type="project" value="TreeGrafter"/>
</dbReference>
<keyword evidence="10" id="KW-1185">Reference proteome</keyword>
<evidence type="ECO:0000256" key="4">
    <source>
        <dbReference type="ARBA" id="ARBA00023187"/>
    </source>
</evidence>
<dbReference type="InterPro" id="IPR000504">
    <property type="entry name" value="RRM_dom"/>
</dbReference>
<organism evidence="10">
    <name type="scientific">Caenorhabditis remanei</name>
    <name type="common">Caenorhabditis vulgaris</name>
    <dbReference type="NCBI Taxonomy" id="31234"/>
    <lineage>
        <taxon>Eukaryota</taxon>
        <taxon>Metazoa</taxon>
        <taxon>Ecdysozoa</taxon>
        <taxon>Nematoda</taxon>
        <taxon>Chromadorea</taxon>
        <taxon>Rhabditida</taxon>
        <taxon>Rhabditina</taxon>
        <taxon>Rhabditomorpha</taxon>
        <taxon>Rhabditoidea</taxon>
        <taxon>Rhabditidae</taxon>
        <taxon>Peloderinae</taxon>
        <taxon>Caenorhabditis</taxon>
    </lineage>
</organism>
<protein>
    <recommendedName>
        <fullName evidence="8">RRM domain-containing protein</fullName>
    </recommendedName>
</protein>
<keyword evidence="2" id="KW-0507">mRNA processing</keyword>
<dbReference type="SUPFAM" id="SSF54928">
    <property type="entry name" value="RNA-binding domain, RBD"/>
    <property type="match status" value="1"/>
</dbReference>
<sequence length="386" mass="42849">MVEKSEDSKKRGRSSSSSSSSSSGSSSSGTSSSGSRSSSSSSSSCSPRRRENGRVRGGRSRSPIRRGGSPPRGARADRGGGRPSPSPPRRRRVTPSPPRRDRRDRSRSGPRRRSSPRRASPAPARSASPIKRVVIKNLSRNVLRAHLEEIFSIYGAITKVDLPVDRNHQHLHRGIGYIDYESVEDAEKSIKYMDGGQVDGQVIQVEMTIGGRAFVSGQRRVSPFRRRASPPPRDRKSPIRQEEVHQHSADVHQWQEVVAHQWEDVVLVPTMHHWVQADSVVEAVVLVRQSAEDPARNLLPLYAEDNAPIAQKFVPEEPLPLQREFATVRIACQEEYSRVAERFKVVDCAMSQTKKAATRCNEYLTEEWTALPKATAITVGGKDCLV</sequence>
<keyword evidence="4" id="KW-0508">mRNA splicing</keyword>
<keyword evidence="5" id="KW-0539">Nucleus</keyword>
<feature type="compositionally biased region" description="Low complexity" evidence="7">
    <location>
        <begin position="14"/>
        <end position="46"/>
    </location>
</feature>